<reference evidence="1 2" key="1">
    <citation type="journal article" date="2025" name="Microbiol. Resour. Announc.">
        <title>Draft genome sequences for Neonectria magnoliae and Neonectria punicea, canker pathogens of Liriodendron tulipifera and Acer saccharum in West Virginia.</title>
        <authorList>
            <person name="Petronek H.M."/>
            <person name="Kasson M.T."/>
            <person name="Metheny A.M."/>
            <person name="Stauder C.M."/>
            <person name="Lovett B."/>
            <person name="Lynch S.C."/>
            <person name="Garnas J.R."/>
            <person name="Kasson L.R."/>
            <person name="Stajich J.E."/>
        </authorList>
    </citation>
    <scope>NUCLEOTIDE SEQUENCE [LARGE SCALE GENOMIC DNA]</scope>
    <source>
        <strain evidence="1 2">NRRL 64653</strain>
    </source>
</reference>
<dbReference type="Proteomes" id="UP001498476">
    <property type="component" value="Unassembled WGS sequence"/>
</dbReference>
<name>A0ABR1H1A2_9HYPO</name>
<keyword evidence="2" id="KW-1185">Reference proteome</keyword>
<organism evidence="1 2">
    <name type="scientific">Neonectria punicea</name>
    <dbReference type="NCBI Taxonomy" id="979145"/>
    <lineage>
        <taxon>Eukaryota</taxon>
        <taxon>Fungi</taxon>
        <taxon>Dikarya</taxon>
        <taxon>Ascomycota</taxon>
        <taxon>Pezizomycotina</taxon>
        <taxon>Sordariomycetes</taxon>
        <taxon>Hypocreomycetidae</taxon>
        <taxon>Hypocreales</taxon>
        <taxon>Nectriaceae</taxon>
        <taxon>Neonectria</taxon>
    </lineage>
</organism>
<accession>A0ABR1H1A2</accession>
<comment type="caution">
    <text evidence="1">The sequence shown here is derived from an EMBL/GenBank/DDBJ whole genome shotgun (WGS) entry which is preliminary data.</text>
</comment>
<dbReference type="EMBL" id="JAZAVJ010000094">
    <property type="protein sequence ID" value="KAK7414853.1"/>
    <property type="molecule type" value="Genomic_DNA"/>
</dbReference>
<evidence type="ECO:0000313" key="2">
    <source>
        <dbReference type="Proteomes" id="UP001498476"/>
    </source>
</evidence>
<protein>
    <submittedName>
        <fullName evidence="1">Uncharacterized protein</fullName>
    </submittedName>
</protein>
<proteinExistence type="predicted"/>
<gene>
    <name evidence="1" type="ORF">QQX98_006368</name>
</gene>
<sequence length="179" mass="20677">MPEYCQSIFKAFSAQGHIESIREIIHDQPRDLELLEGFHTSVMMLDPLCQNAHERAYFAALVKTISLAPTSSFAAWTEFVGLFMMPSFMSNQDFQSFIDQDNHVGQLLTIHMFLLDYILGRSFMALSDEPKCPGRKNMVILWTENIVNNLPQEYQHCCEWLKEFCLSLAEQDARYLLSP</sequence>
<evidence type="ECO:0000313" key="1">
    <source>
        <dbReference type="EMBL" id="KAK7414853.1"/>
    </source>
</evidence>